<dbReference type="InterPro" id="IPR001506">
    <property type="entry name" value="Peptidase_M12A"/>
</dbReference>
<feature type="domain" description="Peptidase M12A" evidence="4">
    <location>
        <begin position="131"/>
        <end position="333"/>
    </location>
</feature>
<evidence type="ECO:0000313" key="5">
    <source>
        <dbReference type="EMBL" id="CAJ0590754.1"/>
    </source>
</evidence>
<dbReference type="InterPro" id="IPR024079">
    <property type="entry name" value="MetalloPept_cat_dom_sf"/>
</dbReference>
<dbReference type="InterPro" id="IPR006026">
    <property type="entry name" value="Peptidase_Metallo"/>
</dbReference>
<keyword evidence="6" id="KW-1185">Reference proteome</keyword>
<comment type="caution">
    <text evidence="2">Lacks conserved residue(s) required for the propagation of feature annotation.</text>
</comment>
<dbReference type="AlphaFoldDB" id="A0AA36GFW2"/>
<keyword evidence="1" id="KW-1015">Disulfide bond</keyword>
<dbReference type="SUPFAM" id="SSF55486">
    <property type="entry name" value="Metalloproteases ('zincins'), catalytic domain"/>
    <property type="match status" value="2"/>
</dbReference>
<feature type="binding site" evidence="2">
    <location>
        <position position="648"/>
    </location>
    <ligand>
        <name>Zn(2+)</name>
        <dbReference type="ChEBI" id="CHEBI:29105"/>
        <note>catalytic</note>
    </ligand>
</feature>
<dbReference type="GO" id="GO:0006508">
    <property type="term" value="P:proteolysis"/>
    <property type="evidence" value="ECO:0007669"/>
    <property type="project" value="UniProtKB-KW"/>
</dbReference>
<comment type="caution">
    <text evidence="5">The sequence shown here is derived from an EMBL/GenBank/DDBJ whole genome shotgun (WGS) entry which is preliminary data.</text>
</comment>
<organism evidence="5 6">
    <name type="scientific">Cylicocyclus nassatus</name>
    <name type="common">Nematode worm</name>
    <dbReference type="NCBI Taxonomy" id="53992"/>
    <lineage>
        <taxon>Eukaryota</taxon>
        <taxon>Metazoa</taxon>
        <taxon>Ecdysozoa</taxon>
        <taxon>Nematoda</taxon>
        <taxon>Chromadorea</taxon>
        <taxon>Rhabditida</taxon>
        <taxon>Rhabditina</taxon>
        <taxon>Rhabditomorpha</taxon>
        <taxon>Strongyloidea</taxon>
        <taxon>Strongylidae</taxon>
        <taxon>Cylicocyclus</taxon>
    </lineage>
</organism>
<evidence type="ECO:0000259" key="4">
    <source>
        <dbReference type="PROSITE" id="PS51864"/>
    </source>
</evidence>
<comment type="cofactor">
    <cofactor evidence="2 3">
        <name>Zn(2+)</name>
        <dbReference type="ChEBI" id="CHEBI:29105"/>
    </cofactor>
    <text evidence="2 3">Binds 1 zinc ion per subunit.</text>
</comment>
<protein>
    <recommendedName>
        <fullName evidence="3">Metalloendopeptidase</fullName>
        <ecNumber evidence="3">3.4.24.-</ecNumber>
    </recommendedName>
</protein>
<keyword evidence="2 3" id="KW-0482">Metalloprotease</keyword>
<keyword evidence="2 3" id="KW-0645">Protease</keyword>
<dbReference type="EMBL" id="CATQJL010000001">
    <property type="protein sequence ID" value="CAJ0590754.1"/>
    <property type="molecule type" value="Genomic_DNA"/>
</dbReference>
<dbReference type="GO" id="GO:0008270">
    <property type="term" value="F:zinc ion binding"/>
    <property type="evidence" value="ECO:0007669"/>
    <property type="project" value="UniProtKB-UniRule"/>
</dbReference>
<feature type="domain" description="Peptidase M12A" evidence="4">
    <location>
        <begin position="551"/>
        <end position="749"/>
    </location>
</feature>
<keyword evidence="2 3" id="KW-0862">Zinc</keyword>
<dbReference type="PANTHER" id="PTHR10127:SF793">
    <property type="entry name" value="ZINC METALLOPROTEINASE NAS-31"/>
    <property type="match status" value="1"/>
</dbReference>
<dbReference type="GO" id="GO:0004222">
    <property type="term" value="F:metalloendopeptidase activity"/>
    <property type="evidence" value="ECO:0007669"/>
    <property type="project" value="UniProtKB-UniRule"/>
</dbReference>
<reference evidence="5" key="1">
    <citation type="submission" date="2023-07" db="EMBL/GenBank/DDBJ databases">
        <authorList>
            <consortium name="CYATHOMIX"/>
        </authorList>
    </citation>
    <scope>NUCLEOTIDE SEQUENCE</scope>
    <source>
        <strain evidence="5">N/A</strain>
    </source>
</reference>
<feature type="binding site" evidence="2">
    <location>
        <position position="224"/>
    </location>
    <ligand>
        <name>Zn(2+)</name>
        <dbReference type="ChEBI" id="CHEBI:29105"/>
        <note>catalytic</note>
    </ligand>
</feature>
<dbReference type="PANTHER" id="PTHR10127">
    <property type="entry name" value="DISCOIDIN, CUB, EGF, LAMININ , AND ZINC METALLOPROTEASE DOMAIN CONTAINING"/>
    <property type="match status" value="1"/>
</dbReference>
<gene>
    <name evidence="5" type="ORF">CYNAS_LOCUS2737</name>
</gene>
<evidence type="ECO:0000256" key="3">
    <source>
        <dbReference type="RuleBase" id="RU361183"/>
    </source>
</evidence>
<name>A0AA36GFW2_CYLNA</name>
<feature type="binding site" evidence="2">
    <location>
        <position position="228"/>
    </location>
    <ligand>
        <name>Zn(2+)</name>
        <dbReference type="ChEBI" id="CHEBI:29105"/>
        <note>catalytic</note>
    </ligand>
</feature>
<keyword evidence="2 3" id="KW-0479">Metal-binding</keyword>
<dbReference type="EC" id="3.4.24.-" evidence="3"/>
<accession>A0AA36GFW2</accession>
<feature type="binding site" evidence="2">
    <location>
        <position position="234"/>
    </location>
    <ligand>
        <name>Zn(2+)</name>
        <dbReference type="ChEBI" id="CHEBI:29105"/>
        <note>catalytic</note>
    </ligand>
</feature>
<feature type="active site" evidence="2">
    <location>
        <position position="645"/>
    </location>
</feature>
<proteinExistence type="predicted"/>
<evidence type="ECO:0000313" key="6">
    <source>
        <dbReference type="Proteomes" id="UP001176961"/>
    </source>
</evidence>
<evidence type="ECO:0000256" key="2">
    <source>
        <dbReference type="PROSITE-ProRule" id="PRU01211"/>
    </source>
</evidence>
<keyword evidence="2 3" id="KW-0378">Hydrolase</keyword>
<sequence length="749" mass="86747">MRISSFFFLSPVFVSFVQSSTIKNIEEEMSRITEFLNKTELLYMHERLYEQKQNTVNSLKLSPQRKAMLYNLGKKLPHVQRSQFETLGGDIETVNENEGIGKFLYQGDIVLTKWQVDEMMNRNRHDRRKRQAFKDKNYPWTIWPDGVVHFSLHSNASNRIRDLFRHGALEWQRVTCLRFYEYNHAPERIELMRASGCWSYLGNLHKVQPLSLGTGCHAIGIAAHEIGHALGLFHTHTRHDRDEYVLIDETKIREGLHKQFAKETTQTNDNYGIPYDYGSIMHYNSKSFSVDKKLYHTMIPVDRMYLDTMGSHFVSFYDKLMMNTHYNCLEKCKSNPSAAKCAMGGFPNPKDCLKCVCPGGYGGRFCNERPEGCGEVLKAITEYTRLENIVGKAGVNGLDENDFFKCNYWIAAPQGRSIEIKIQSLTKHFTISGCYYAGVEIKTQKDQRSTGYRQVLNKSELLYMQERLHVQKQKALDSLDLDPQRMAILDNLQKKSVKVKTVQSSSIGDDIVTINENEGIGKLLYQSDIVLTECQVEEIMNGNNRYRRKRQAYRSKHYPRTIWPDGIVHFSFSENATNRIRDIFRHGALEWQRETCLSFYEYIHAPERIELVVEPGCWSYVGNVHKVQPLSLGIGCEAIGLAAHEIGHALGFFHHHARHDRDEHLLIDETKIKAGEHDQFIKQTTETNDNYGLPYEYGSIMHYGSRRFESSDLKPKDHNFDAFLIPNHNIQTIAKYEQSLHLFLAQIIF</sequence>
<dbReference type="Proteomes" id="UP001176961">
    <property type="component" value="Unassembled WGS sequence"/>
</dbReference>
<feature type="active site" evidence="2">
    <location>
        <position position="225"/>
    </location>
</feature>
<evidence type="ECO:0000256" key="1">
    <source>
        <dbReference type="ARBA" id="ARBA00023157"/>
    </source>
</evidence>
<dbReference type="PRINTS" id="PR00480">
    <property type="entry name" value="ASTACIN"/>
</dbReference>
<feature type="binding site" evidence="2">
    <location>
        <position position="654"/>
    </location>
    <ligand>
        <name>Zn(2+)</name>
        <dbReference type="ChEBI" id="CHEBI:29105"/>
        <note>catalytic</note>
    </ligand>
</feature>
<dbReference type="CDD" id="cd04280">
    <property type="entry name" value="ZnMc_astacin_like"/>
    <property type="match status" value="1"/>
</dbReference>
<dbReference type="InterPro" id="IPR034035">
    <property type="entry name" value="Astacin-like_dom"/>
</dbReference>
<dbReference type="SMART" id="SM00235">
    <property type="entry name" value="ZnMc"/>
    <property type="match status" value="2"/>
</dbReference>
<dbReference type="PROSITE" id="PS51864">
    <property type="entry name" value="ASTACIN"/>
    <property type="match status" value="2"/>
</dbReference>
<feature type="binding site" evidence="2">
    <location>
        <position position="644"/>
    </location>
    <ligand>
        <name>Zn(2+)</name>
        <dbReference type="ChEBI" id="CHEBI:29105"/>
        <note>catalytic</note>
    </ligand>
</feature>
<dbReference type="Pfam" id="PF01400">
    <property type="entry name" value="Astacin"/>
    <property type="match status" value="2"/>
</dbReference>
<dbReference type="Gene3D" id="3.40.390.10">
    <property type="entry name" value="Collagenase (Catalytic Domain)"/>
    <property type="match status" value="2"/>
</dbReference>